<dbReference type="RefSeq" id="WP_140046836.1">
    <property type="nucleotide sequence ID" value="NZ_BAAAEV010000001.1"/>
</dbReference>
<evidence type="ECO:0000313" key="8">
    <source>
        <dbReference type="Proteomes" id="UP000788153"/>
    </source>
</evidence>
<evidence type="ECO:0000256" key="6">
    <source>
        <dbReference type="SAM" id="Phobius"/>
    </source>
</evidence>
<evidence type="ECO:0000256" key="3">
    <source>
        <dbReference type="ARBA" id="ARBA00022692"/>
    </source>
</evidence>
<dbReference type="PANTHER" id="PTHR10057">
    <property type="entry name" value="PERIPHERAL-TYPE BENZODIAZEPINE RECEPTOR"/>
    <property type="match status" value="1"/>
</dbReference>
<evidence type="ECO:0000256" key="5">
    <source>
        <dbReference type="ARBA" id="ARBA00023136"/>
    </source>
</evidence>
<reference evidence="7 8" key="1">
    <citation type="submission" date="2020-03" db="EMBL/GenBank/DDBJ databases">
        <title>Genomic Encyclopedia of Type Strains, Phase IV (KMG-IV): sequencing the most valuable type-strain genomes for metagenomic binning, comparative biology and taxonomic classification.</title>
        <authorList>
            <person name="Goeker M."/>
        </authorList>
    </citation>
    <scope>NUCLEOTIDE SEQUENCE [LARGE SCALE GENOMIC DNA]</scope>
    <source>
        <strain evidence="7 8">DSM 22753</strain>
    </source>
</reference>
<evidence type="ECO:0000256" key="4">
    <source>
        <dbReference type="ARBA" id="ARBA00022989"/>
    </source>
</evidence>
<name>A0ABX0U1X1_9SPHN</name>
<evidence type="ECO:0000256" key="1">
    <source>
        <dbReference type="ARBA" id="ARBA00004141"/>
    </source>
</evidence>
<feature type="transmembrane region" description="Helical" evidence="6">
    <location>
        <begin position="108"/>
        <end position="126"/>
    </location>
</feature>
<dbReference type="Pfam" id="PF03073">
    <property type="entry name" value="TspO_MBR"/>
    <property type="match status" value="1"/>
</dbReference>
<dbReference type="InterPro" id="IPR038330">
    <property type="entry name" value="TspO/MBR-related_sf"/>
</dbReference>
<feature type="transmembrane region" description="Helical" evidence="6">
    <location>
        <begin position="7"/>
        <end position="29"/>
    </location>
</feature>
<organism evidence="7 8">
    <name type="scientific">Sphingomonas japonica</name>
    <dbReference type="NCBI Taxonomy" id="511662"/>
    <lineage>
        <taxon>Bacteria</taxon>
        <taxon>Pseudomonadati</taxon>
        <taxon>Pseudomonadota</taxon>
        <taxon>Alphaproteobacteria</taxon>
        <taxon>Sphingomonadales</taxon>
        <taxon>Sphingomonadaceae</taxon>
        <taxon>Sphingomonas</taxon>
    </lineage>
</organism>
<comment type="subcellular location">
    <subcellularLocation>
        <location evidence="1">Membrane</location>
        <topology evidence="1">Multi-pass membrane protein</topology>
    </subcellularLocation>
</comment>
<sequence length="163" mass="17849">MTALGRAWIFPVAIAAAAALIVAMLGATMTDIGPWYYSLAKPDWAPPDALYGVAWTAIFAITGLGGVTAWRAMPDRRESEMLIGLFAFNGFLNILWSLLFFRMQRPDWAAIEVIVLGVSVVMLMLYAARRSWLAAALLVPYLAWVTVAGLLNWQIVALNGPFS</sequence>
<dbReference type="Proteomes" id="UP000788153">
    <property type="component" value="Unassembled WGS sequence"/>
</dbReference>
<comment type="caution">
    <text evidence="7">The sequence shown here is derived from an EMBL/GenBank/DDBJ whole genome shotgun (WGS) entry which is preliminary data.</text>
</comment>
<accession>A0ABX0U1X1</accession>
<keyword evidence="8" id="KW-1185">Reference proteome</keyword>
<dbReference type="InterPro" id="IPR004307">
    <property type="entry name" value="TspO_MBR"/>
</dbReference>
<feature type="transmembrane region" description="Helical" evidence="6">
    <location>
        <begin position="133"/>
        <end position="155"/>
    </location>
</feature>
<feature type="transmembrane region" description="Helical" evidence="6">
    <location>
        <begin position="49"/>
        <end position="70"/>
    </location>
</feature>
<dbReference type="PIRSF" id="PIRSF005859">
    <property type="entry name" value="PBR"/>
    <property type="match status" value="1"/>
</dbReference>
<dbReference type="CDD" id="cd15904">
    <property type="entry name" value="TSPO_MBR"/>
    <property type="match status" value="1"/>
</dbReference>
<dbReference type="EMBL" id="JAASQP010000001">
    <property type="protein sequence ID" value="NIJ24478.1"/>
    <property type="molecule type" value="Genomic_DNA"/>
</dbReference>
<comment type="similarity">
    <text evidence="2">Belongs to the TspO/BZRP family.</text>
</comment>
<feature type="transmembrane region" description="Helical" evidence="6">
    <location>
        <begin position="82"/>
        <end position="102"/>
    </location>
</feature>
<evidence type="ECO:0000313" key="7">
    <source>
        <dbReference type="EMBL" id="NIJ24478.1"/>
    </source>
</evidence>
<keyword evidence="3 6" id="KW-0812">Transmembrane</keyword>
<dbReference type="PANTHER" id="PTHR10057:SF0">
    <property type="entry name" value="TRANSLOCATOR PROTEIN"/>
    <property type="match status" value="1"/>
</dbReference>
<dbReference type="Gene3D" id="1.20.1260.100">
    <property type="entry name" value="TspO/MBR protein"/>
    <property type="match status" value="1"/>
</dbReference>
<gene>
    <name evidence="7" type="ORF">FHT01_002020</name>
</gene>
<keyword evidence="4 6" id="KW-1133">Transmembrane helix</keyword>
<proteinExistence type="inferred from homology"/>
<evidence type="ECO:0000256" key="2">
    <source>
        <dbReference type="ARBA" id="ARBA00007524"/>
    </source>
</evidence>
<keyword evidence="5 6" id="KW-0472">Membrane</keyword>
<protein>
    <submittedName>
        <fullName evidence="7">Tryptophan-rich sensory protein</fullName>
    </submittedName>
</protein>